<dbReference type="InterPro" id="IPR014710">
    <property type="entry name" value="RmlC-like_jellyroll"/>
</dbReference>
<keyword evidence="3" id="KW-0804">Transcription</keyword>
<sequence length="215" mass="24811">MKKRYFTDNISPESIEKMILCFEPQFKSYAAGETILAYSDQLEKVGILLAGRARLYYIDENGDSSLLENYAKEDLFGEVFSLPLEDYEYIVTAETDCNVVFISYQHIVTPCEKSCQHHSQLISNLFLMTAQKSQALSLHITILNQHTTRKKLLAYLRYAQSSCGAKEGEYFEIPFTLGDLSEYLAVDRSAMMREIRQLKHDGLLDSQRRRFMLID</sequence>
<proteinExistence type="predicted"/>
<dbReference type="SUPFAM" id="SSF46785">
    <property type="entry name" value="Winged helix' DNA-binding domain"/>
    <property type="match status" value="1"/>
</dbReference>
<comment type="caution">
    <text evidence="5">The sequence shown here is derived from an EMBL/GenBank/DDBJ whole genome shotgun (WGS) entry which is preliminary data.</text>
</comment>
<dbReference type="GO" id="GO:0006355">
    <property type="term" value="P:regulation of DNA-templated transcription"/>
    <property type="evidence" value="ECO:0007669"/>
    <property type="project" value="InterPro"/>
</dbReference>
<dbReference type="AlphaFoldDB" id="A0A415E6A9"/>
<evidence type="ECO:0000313" key="6">
    <source>
        <dbReference type="Proteomes" id="UP000284841"/>
    </source>
</evidence>
<dbReference type="RefSeq" id="WP_118333301.1">
    <property type="nucleotide sequence ID" value="NZ_JBKYJU010000002.1"/>
</dbReference>
<protein>
    <submittedName>
        <fullName evidence="5">Crp/Fnr family transcriptional regulator</fullName>
    </submittedName>
</protein>
<evidence type="ECO:0000256" key="3">
    <source>
        <dbReference type="ARBA" id="ARBA00023163"/>
    </source>
</evidence>
<dbReference type="CDD" id="cd00038">
    <property type="entry name" value="CAP_ED"/>
    <property type="match status" value="1"/>
</dbReference>
<dbReference type="OrthoDB" id="3176638at2"/>
<dbReference type="SUPFAM" id="SSF51206">
    <property type="entry name" value="cAMP-binding domain-like"/>
    <property type="match status" value="1"/>
</dbReference>
<dbReference type="GO" id="GO:0003677">
    <property type="term" value="F:DNA binding"/>
    <property type="evidence" value="ECO:0007669"/>
    <property type="project" value="UniProtKB-KW"/>
</dbReference>
<dbReference type="STRING" id="1776384.GCA_900086585_02494"/>
<name>A0A415E6A9_9FIRM</name>
<organism evidence="5 6">
    <name type="scientific">Emergencia timonensis</name>
    <dbReference type="NCBI Taxonomy" id="1776384"/>
    <lineage>
        <taxon>Bacteria</taxon>
        <taxon>Bacillati</taxon>
        <taxon>Bacillota</taxon>
        <taxon>Clostridia</taxon>
        <taxon>Peptostreptococcales</taxon>
        <taxon>Anaerovoracaceae</taxon>
        <taxon>Emergencia</taxon>
    </lineage>
</organism>
<accession>A0A415E6A9</accession>
<keyword evidence="1" id="KW-0805">Transcription regulation</keyword>
<evidence type="ECO:0000256" key="1">
    <source>
        <dbReference type="ARBA" id="ARBA00023015"/>
    </source>
</evidence>
<dbReference type="PROSITE" id="PS50042">
    <property type="entry name" value="CNMP_BINDING_3"/>
    <property type="match status" value="1"/>
</dbReference>
<dbReference type="InterPro" id="IPR036390">
    <property type="entry name" value="WH_DNA-bd_sf"/>
</dbReference>
<feature type="domain" description="Cyclic nucleotide-binding" evidence="4">
    <location>
        <begin position="6"/>
        <end position="105"/>
    </location>
</feature>
<dbReference type="Pfam" id="PF13545">
    <property type="entry name" value="HTH_Crp_2"/>
    <property type="match status" value="1"/>
</dbReference>
<reference evidence="5 6" key="1">
    <citation type="submission" date="2018-08" db="EMBL/GenBank/DDBJ databases">
        <title>A genome reference for cultivated species of the human gut microbiota.</title>
        <authorList>
            <person name="Zou Y."/>
            <person name="Xue W."/>
            <person name="Luo G."/>
        </authorList>
    </citation>
    <scope>NUCLEOTIDE SEQUENCE [LARGE SCALE GENOMIC DNA]</scope>
    <source>
        <strain evidence="5 6">AM07-24</strain>
    </source>
</reference>
<evidence type="ECO:0000313" key="5">
    <source>
        <dbReference type="EMBL" id="RHJ89200.1"/>
    </source>
</evidence>
<gene>
    <name evidence="5" type="ORF">DW099_01090</name>
</gene>
<dbReference type="InterPro" id="IPR012318">
    <property type="entry name" value="HTH_CRP"/>
</dbReference>
<dbReference type="InterPro" id="IPR000595">
    <property type="entry name" value="cNMP-bd_dom"/>
</dbReference>
<keyword evidence="6" id="KW-1185">Reference proteome</keyword>
<dbReference type="SMART" id="SM00100">
    <property type="entry name" value="cNMP"/>
    <property type="match status" value="1"/>
</dbReference>
<keyword evidence="2" id="KW-0238">DNA-binding</keyword>
<evidence type="ECO:0000256" key="2">
    <source>
        <dbReference type="ARBA" id="ARBA00023125"/>
    </source>
</evidence>
<dbReference type="InterPro" id="IPR018490">
    <property type="entry name" value="cNMP-bd_dom_sf"/>
</dbReference>
<dbReference type="Pfam" id="PF00027">
    <property type="entry name" value="cNMP_binding"/>
    <property type="match status" value="1"/>
</dbReference>
<dbReference type="Gene3D" id="2.60.120.10">
    <property type="entry name" value="Jelly Rolls"/>
    <property type="match status" value="1"/>
</dbReference>
<evidence type="ECO:0000259" key="4">
    <source>
        <dbReference type="PROSITE" id="PS50042"/>
    </source>
</evidence>
<dbReference type="EMBL" id="QRMS01000001">
    <property type="protein sequence ID" value="RHJ89200.1"/>
    <property type="molecule type" value="Genomic_DNA"/>
</dbReference>
<dbReference type="Proteomes" id="UP000284841">
    <property type="component" value="Unassembled WGS sequence"/>
</dbReference>